<feature type="region of interest" description="Disordered" evidence="1">
    <location>
        <begin position="270"/>
        <end position="318"/>
    </location>
</feature>
<evidence type="ECO:0000256" key="1">
    <source>
        <dbReference type="SAM" id="MobiDB-lite"/>
    </source>
</evidence>
<evidence type="ECO:0000313" key="2">
    <source>
        <dbReference type="EMBL" id="VDK20496.1"/>
    </source>
</evidence>
<reference evidence="4" key="1">
    <citation type="submission" date="2017-02" db="UniProtKB">
        <authorList>
            <consortium name="WormBaseParasite"/>
        </authorList>
    </citation>
    <scope>IDENTIFICATION</scope>
</reference>
<name>A0A0M3J5Q4_ANISI</name>
<feature type="compositionally biased region" description="Polar residues" evidence="1">
    <location>
        <begin position="528"/>
        <end position="554"/>
    </location>
</feature>
<dbReference type="Proteomes" id="UP000267096">
    <property type="component" value="Unassembled WGS sequence"/>
</dbReference>
<feature type="region of interest" description="Disordered" evidence="1">
    <location>
        <begin position="345"/>
        <end position="382"/>
    </location>
</feature>
<keyword evidence="3" id="KW-1185">Reference proteome</keyword>
<feature type="region of interest" description="Disordered" evidence="1">
    <location>
        <begin position="405"/>
        <end position="430"/>
    </location>
</feature>
<dbReference type="AlphaFoldDB" id="A0A0M3J5Q4"/>
<feature type="region of interest" description="Disordered" evidence="1">
    <location>
        <begin position="459"/>
        <end position="478"/>
    </location>
</feature>
<feature type="compositionally biased region" description="Polar residues" evidence="1">
    <location>
        <begin position="293"/>
        <end position="318"/>
    </location>
</feature>
<feature type="compositionally biased region" description="Polar residues" evidence="1">
    <location>
        <begin position="176"/>
        <end position="197"/>
    </location>
</feature>
<gene>
    <name evidence="2" type="ORF">ASIM_LOCUS2737</name>
</gene>
<protein>
    <submittedName>
        <fullName evidence="4">SEA domain-containing protein</fullName>
    </submittedName>
</protein>
<evidence type="ECO:0000313" key="3">
    <source>
        <dbReference type="Proteomes" id="UP000267096"/>
    </source>
</evidence>
<feature type="compositionally biased region" description="Polar residues" evidence="1">
    <location>
        <begin position="118"/>
        <end position="153"/>
    </location>
</feature>
<proteinExistence type="predicted"/>
<evidence type="ECO:0000313" key="4">
    <source>
        <dbReference type="WBParaSite" id="ASIM_0000288601-mRNA-1"/>
    </source>
</evidence>
<sequence>MSTRVQESILSEPFASTTIEYLTSSVIDQPEEPVALTSMVTSPNTAVTVSTTFSLEQSSFLKTTGSTEFNNGKYTNTPWRTTEVTVSESAHSTLEGSDGSLLESTPHSPFQPFFPTKESPTTGSTEFSNGKYTTSPGQASEVTVSKSAHSTLEGSDGSLLESTPHSPFQPFFPTKESPTTGSTEFSNGKYTTSPGQASEVTVSKSTRSTVEGSDGFLLESTLPSSSQPLFPDKELPITDNTEFSNGKCTTSPGQASEVTVSKSAHATLEGSDGSLLESTPHSPFQPFFPIEESPTTGSTEFSNGKYTTSPGQASEVTVSKSANATLQGSDGSLLESTPQSPFQPFFPTKESPTAGSTEFSNGKYTTSPGQASEVTVSKSTRSTVEGSDGFLLEPTPHSPFQPFFPTKESPTTGSTEFSNGKYTTSPGQASEVTVSKSANATLQGSDGSLLESTPQSPFQPFFPTKESPTAGSTEFSKGKYMSTPWQASEVTVSKSTRSTVEGSDGFLLESTLPSSSQPLFPAKELPITDNTEFSNGNCTTSPGQASEVTVSKSAHATLEGSDGSLLE</sequence>
<feature type="compositionally biased region" description="Polar residues" evidence="1">
    <location>
        <begin position="408"/>
        <end position="430"/>
    </location>
</feature>
<reference evidence="2 3" key="2">
    <citation type="submission" date="2018-11" db="EMBL/GenBank/DDBJ databases">
        <authorList>
            <consortium name="Pathogen Informatics"/>
        </authorList>
    </citation>
    <scope>NUCLEOTIDE SEQUENCE [LARGE SCALE GENOMIC DNA]</scope>
</reference>
<feature type="region of interest" description="Disordered" evidence="1">
    <location>
        <begin position="528"/>
        <end position="567"/>
    </location>
</feature>
<feature type="region of interest" description="Disordered" evidence="1">
    <location>
        <begin position="88"/>
        <end position="197"/>
    </location>
</feature>
<accession>A0A0M3J5Q4</accession>
<dbReference type="WBParaSite" id="ASIM_0000288601-mRNA-1">
    <property type="protein sequence ID" value="ASIM_0000288601-mRNA-1"/>
    <property type="gene ID" value="ASIM_0000288601"/>
</dbReference>
<organism evidence="4">
    <name type="scientific">Anisakis simplex</name>
    <name type="common">Herring worm</name>
    <dbReference type="NCBI Taxonomy" id="6269"/>
    <lineage>
        <taxon>Eukaryota</taxon>
        <taxon>Metazoa</taxon>
        <taxon>Ecdysozoa</taxon>
        <taxon>Nematoda</taxon>
        <taxon>Chromadorea</taxon>
        <taxon>Rhabditida</taxon>
        <taxon>Spirurina</taxon>
        <taxon>Ascaridomorpha</taxon>
        <taxon>Ascaridoidea</taxon>
        <taxon>Anisakidae</taxon>
        <taxon>Anisakis</taxon>
        <taxon>Anisakis simplex complex</taxon>
    </lineage>
</organism>
<feature type="compositionally biased region" description="Polar residues" evidence="1">
    <location>
        <begin position="466"/>
        <end position="475"/>
    </location>
</feature>
<feature type="compositionally biased region" description="Polar residues" evidence="1">
    <location>
        <begin position="350"/>
        <end position="382"/>
    </location>
</feature>
<dbReference type="EMBL" id="UYRR01003836">
    <property type="protein sequence ID" value="VDK20496.1"/>
    <property type="molecule type" value="Genomic_DNA"/>
</dbReference>